<keyword evidence="2" id="KW-0472">Membrane</keyword>
<dbReference type="OrthoDB" id="6341359at2759"/>
<name>A0A8B7MY51_HYAAZ</name>
<protein>
    <submittedName>
        <fullName evidence="4">Uncharacterized protein LOC108664420 isoform X1</fullName>
    </submittedName>
</protein>
<dbReference type="RefSeq" id="XP_018006487.1">
    <property type="nucleotide sequence ID" value="XM_018150998.2"/>
</dbReference>
<accession>A0A8B7MY51</accession>
<organism evidence="3 4">
    <name type="scientific">Hyalella azteca</name>
    <name type="common">Amphipod</name>
    <dbReference type="NCBI Taxonomy" id="294128"/>
    <lineage>
        <taxon>Eukaryota</taxon>
        <taxon>Metazoa</taxon>
        <taxon>Ecdysozoa</taxon>
        <taxon>Arthropoda</taxon>
        <taxon>Crustacea</taxon>
        <taxon>Multicrustacea</taxon>
        <taxon>Malacostraca</taxon>
        <taxon>Eumalacostraca</taxon>
        <taxon>Peracarida</taxon>
        <taxon>Amphipoda</taxon>
        <taxon>Senticaudata</taxon>
        <taxon>Talitrida</taxon>
        <taxon>Talitroidea</taxon>
        <taxon>Hyalellidae</taxon>
        <taxon>Hyalella</taxon>
    </lineage>
</organism>
<dbReference type="Proteomes" id="UP000694843">
    <property type="component" value="Unplaced"/>
</dbReference>
<evidence type="ECO:0000313" key="3">
    <source>
        <dbReference type="Proteomes" id="UP000694843"/>
    </source>
</evidence>
<keyword evidence="3" id="KW-1185">Reference proteome</keyword>
<feature type="transmembrane region" description="Helical" evidence="2">
    <location>
        <begin position="104"/>
        <end position="127"/>
    </location>
</feature>
<reference evidence="4" key="1">
    <citation type="submission" date="2025-08" db="UniProtKB">
        <authorList>
            <consortium name="RefSeq"/>
        </authorList>
    </citation>
    <scope>IDENTIFICATION</scope>
    <source>
        <tissue evidence="4">Whole organism</tissue>
    </source>
</reference>
<gene>
    <name evidence="4" type="primary">LOC108664420</name>
</gene>
<proteinExistence type="predicted"/>
<feature type="compositionally biased region" description="Low complexity" evidence="1">
    <location>
        <begin position="287"/>
        <end position="297"/>
    </location>
</feature>
<dbReference type="AlphaFoldDB" id="A0A8B7MY51"/>
<keyword evidence="2" id="KW-1133">Transmembrane helix</keyword>
<sequence>MSLFPDLMLWETAALTNLSCSGGRMECDILRELGPPPDMILSLPPPPVPPSIEKLVVRLAAEADPQAGAAAHEDAPCHLCTWARGSSVGVVERAQKGPVIDDTWFFIIISSCVAAALLAIVLIIAYLKYRDSKLKPLSDVVLAKKEKALGLDRCEAVLYPNPPARAPPLPPSDPHYSSKALWAGLKPLNDKFYTVDHCQPMNQKQAHMEIIQAMEDKYDYKHYAPANYSTLAPTYTSTEGNKSIVNGCMKPGIFENVGFVPGDEGDDEMLRRKCGVSRAALLLSRRTTLSRPPSSLSQPGHHYEMVSPRSSPASNKRHMSLGRNSRAGNGQHPLIISAPTNVPLVRLPPLNSRPGRYALTAFANGEHSLLRNHEDRVRCSQVALDRSGAPMTTLATVSPTDHVYASPITSPVI</sequence>
<evidence type="ECO:0000256" key="1">
    <source>
        <dbReference type="SAM" id="MobiDB-lite"/>
    </source>
</evidence>
<dbReference type="KEGG" id="hazt:108664420"/>
<feature type="region of interest" description="Disordered" evidence="1">
    <location>
        <begin position="287"/>
        <end position="331"/>
    </location>
</feature>
<dbReference type="GeneID" id="108664420"/>
<keyword evidence="2" id="KW-0812">Transmembrane</keyword>
<evidence type="ECO:0000313" key="4">
    <source>
        <dbReference type="RefSeq" id="XP_018006487.1"/>
    </source>
</evidence>
<evidence type="ECO:0000256" key="2">
    <source>
        <dbReference type="SAM" id="Phobius"/>
    </source>
</evidence>